<accession>A0A4Z2HP17</accession>
<protein>
    <submittedName>
        <fullName evidence="1">Uncharacterized protein</fullName>
    </submittedName>
</protein>
<gene>
    <name evidence="1" type="ORF">EYF80_022158</name>
</gene>
<evidence type="ECO:0000313" key="2">
    <source>
        <dbReference type="Proteomes" id="UP000314294"/>
    </source>
</evidence>
<keyword evidence="2" id="KW-1185">Reference proteome</keyword>
<organism evidence="1 2">
    <name type="scientific">Liparis tanakae</name>
    <name type="common">Tanaka's snailfish</name>
    <dbReference type="NCBI Taxonomy" id="230148"/>
    <lineage>
        <taxon>Eukaryota</taxon>
        <taxon>Metazoa</taxon>
        <taxon>Chordata</taxon>
        <taxon>Craniata</taxon>
        <taxon>Vertebrata</taxon>
        <taxon>Euteleostomi</taxon>
        <taxon>Actinopterygii</taxon>
        <taxon>Neopterygii</taxon>
        <taxon>Teleostei</taxon>
        <taxon>Neoteleostei</taxon>
        <taxon>Acanthomorphata</taxon>
        <taxon>Eupercaria</taxon>
        <taxon>Perciformes</taxon>
        <taxon>Cottioidei</taxon>
        <taxon>Cottales</taxon>
        <taxon>Liparidae</taxon>
        <taxon>Liparis</taxon>
    </lineage>
</organism>
<reference evidence="1 2" key="1">
    <citation type="submission" date="2019-03" db="EMBL/GenBank/DDBJ databases">
        <title>First draft genome of Liparis tanakae, snailfish: a comprehensive survey of snailfish specific genes.</title>
        <authorList>
            <person name="Kim W."/>
            <person name="Song I."/>
            <person name="Jeong J.-H."/>
            <person name="Kim D."/>
            <person name="Kim S."/>
            <person name="Ryu S."/>
            <person name="Song J.Y."/>
            <person name="Lee S.K."/>
        </authorList>
    </citation>
    <scope>NUCLEOTIDE SEQUENCE [LARGE SCALE GENOMIC DNA]</scope>
    <source>
        <tissue evidence="1">Muscle</tissue>
    </source>
</reference>
<dbReference type="Proteomes" id="UP000314294">
    <property type="component" value="Unassembled WGS sequence"/>
</dbReference>
<dbReference type="EMBL" id="SRLO01000201">
    <property type="protein sequence ID" value="TNN67589.1"/>
    <property type="molecule type" value="Genomic_DNA"/>
</dbReference>
<sequence>MQPNGLKKEAYRWGLGSALSAKTDETCLVVITQGQRGRGRWSVTKSFLAFIVVILPKTFNRPPAPTLELTETHHEIIEPFSAAVSSGQERSGSWVIIKETYKDGLDCNIHSILKPGDGLAPCSSAIGRASLKWLMERADCLALHMGESSSEPAAGAVVVRDATLVCSHDTAGRRNMQRMLGIIPHNGVRSLREWEAVPRPSTPTLFVSPNILTDY</sequence>
<proteinExistence type="predicted"/>
<dbReference type="AlphaFoldDB" id="A0A4Z2HP17"/>
<name>A0A4Z2HP17_9TELE</name>
<comment type="caution">
    <text evidence="1">The sequence shown here is derived from an EMBL/GenBank/DDBJ whole genome shotgun (WGS) entry which is preliminary data.</text>
</comment>
<evidence type="ECO:0000313" key="1">
    <source>
        <dbReference type="EMBL" id="TNN67589.1"/>
    </source>
</evidence>